<proteinExistence type="predicted"/>
<evidence type="ECO:0000313" key="2">
    <source>
        <dbReference type="Proteomes" id="UP000294588"/>
    </source>
</evidence>
<protein>
    <submittedName>
        <fullName evidence="1">DUF3467 domain-containing protein</fullName>
    </submittedName>
</protein>
<dbReference type="EMBL" id="SMOG01000015">
    <property type="protein sequence ID" value="TDF72816.1"/>
    <property type="molecule type" value="Genomic_DNA"/>
</dbReference>
<accession>A0AC61QIL8</accession>
<reference evidence="1" key="1">
    <citation type="submission" date="2019-03" db="EMBL/GenBank/DDBJ databases">
        <title>Candidatus Syntrophosphaera thermopropionivorans: a novel player in syntrophic propionate oxidation during anaerobic digestion.</title>
        <authorList>
            <person name="Dyksma S."/>
        </authorList>
    </citation>
    <scope>NUCLEOTIDE SEQUENCE</scope>
    <source>
        <strain evidence="1">W5</strain>
    </source>
</reference>
<comment type="caution">
    <text evidence="1">The sequence shown here is derived from an EMBL/GenBank/DDBJ whole genome shotgun (WGS) entry which is preliminary data.</text>
</comment>
<dbReference type="Proteomes" id="UP000294588">
    <property type="component" value="Unassembled WGS sequence"/>
</dbReference>
<sequence length="99" mass="11156">MNKPQPPNQINIKIDENVGEGTYANFFVITNSASEFIMDFGRILPGLPDARIYSRVICTPQHAKQFLNLLQKNIESFESQYGEIKVQGVPENKPIGFKA</sequence>
<evidence type="ECO:0000313" key="1">
    <source>
        <dbReference type="EMBL" id="TDF72816.1"/>
    </source>
</evidence>
<gene>
    <name evidence="1" type="ORF">E0946_05225</name>
</gene>
<organism evidence="1 2">
    <name type="scientific">Candidatus Syntrophosphaera thermopropionivorans</name>
    <dbReference type="NCBI Taxonomy" id="2593015"/>
    <lineage>
        <taxon>Bacteria</taxon>
        <taxon>Pseudomonadati</taxon>
        <taxon>Candidatus Cloacimonadota</taxon>
        <taxon>Candidatus Cloacimonadia</taxon>
        <taxon>Candidatus Cloacimonadales</taxon>
        <taxon>Candidatus Cloacimonadaceae</taxon>
        <taxon>Candidatus Syntrophosphaera</taxon>
    </lineage>
</organism>
<keyword evidence="2" id="KW-1185">Reference proteome</keyword>
<name>A0AC61QIL8_9BACT</name>